<dbReference type="PANTHER" id="PTHR42847">
    <property type="entry name" value="ALKANESULFONATE MONOOXYGENASE"/>
    <property type="match status" value="1"/>
</dbReference>
<comment type="caution">
    <text evidence="6">The sequence shown here is derived from an EMBL/GenBank/DDBJ whole genome shotgun (WGS) entry which is preliminary data.</text>
</comment>
<keyword evidence="4" id="KW-0503">Monooxygenase</keyword>
<dbReference type="InterPro" id="IPR036661">
    <property type="entry name" value="Luciferase-like_sf"/>
</dbReference>
<dbReference type="GO" id="GO:0008726">
    <property type="term" value="F:alkanesulfonate monooxygenase activity"/>
    <property type="evidence" value="ECO:0007669"/>
    <property type="project" value="TreeGrafter"/>
</dbReference>
<name>A0A5C4MHZ1_9ACTN</name>
<evidence type="ECO:0000313" key="6">
    <source>
        <dbReference type="EMBL" id="TNC41299.1"/>
    </source>
</evidence>
<keyword evidence="3" id="KW-0560">Oxidoreductase</keyword>
<evidence type="ECO:0000256" key="3">
    <source>
        <dbReference type="ARBA" id="ARBA00023002"/>
    </source>
</evidence>
<accession>A0A5C4MHZ1</accession>
<dbReference type="Pfam" id="PF00296">
    <property type="entry name" value="Bac_luciferase"/>
    <property type="match status" value="1"/>
</dbReference>
<evidence type="ECO:0000256" key="4">
    <source>
        <dbReference type="ARBA" id="ARBA00023033"/>
    </source>
</evidence>
<evidence type="ECO:0000256" key="2">
    <source>
        <dbReference type="ARBA" id="ARBA00022643"/>
    </source>
</evidence>
<keyword evidence="2" id="KW-0288">FMN</keyword>
<evidence type="ECO:0000259" key="5">
    <source>
        <dbReference type="Pfam" id="PF00296"/>
    </source>
</evidence>
<gene>
    <name evidence="7" type="ORF">FHE65_02785</name>
    <name evidence="6" type="ORF">FHE65_22445</name>
</gene>
<feature type="domain" description="Luciferase-like" evidence="5">
    <location>
        <begin position="7"/>
        <end position="250"/>
    </location>
</feature>
<protein>
    <submittedName>
        <fullName evidence="6">LLM class F420-dependent oxidoreductase</fullName>
    </submittedName>
</protein>
<dbReference type="SUPFAM" id="SSF51679">
    <property type="entry name" value="Bacterial luciferase-like"/>
    <property type="match status" value="1"/>
</dbReference>
<dbReference type="InterPro" id="IPR050172">
    <property type="entry name" value="SsuD_RutA_monooxygenase"/>
</dbReference>
<dbReference type="InterPro" id="IPR019952">
    <property type="entry name" value="F420_OxRdatse_Rv1855c_pred"/>
</dbReference>
<dbReference type="EMBL" id="VDFR01000106">
    <property type="protein sequence ID" value="TNC41299.1"/>
    <property type="molecule type" value="Genomic_DNA"/>
</dbReference>
<dbReference type="Proteomes" id="UP000306740">
    <property type="component" value="Unassembled WGS sequence"/>
</dbReference>
<dbReference type="GO" id="GO:0046306">
    <property type="term" value="P:alkanesulfonate catabolic process"/>
    <property type="evidence" value="ECO:0007669"/>
    <property type="project" value="TreeGrafter"/>
</dbReference>
<dbReference type="AlphaFoldDB" id="A0A5C4MHZ1"/>
<dbReference type="InterPro" id="IPR011251">
    <property type="entry name" value="Luciferase-like_dom"/>
</dbReference>
<dbReference type="Gene3D" id="3.20.20.30">
    <property type="entry name" value="Luciferase-like domain"/>
    <property type="match status" value="1"/>
</dbReference>
<keyword evidence="1" id="KW-0285">Flavoprotein</keyword>
<reference evidence="6 8" key="1">
    <citation type="submission" date="2019-05" db="EMBL/GenBank/DDBJ databases">
        <title>Mumia sp. nov., isolated from the intestinal contents of plateau pika (Ochotona curzoniae) in the Qinghai-Tibet plateau of China.</title>
        <authorList>
            <person name="Tian Z."/>
        </authorList>
    </citation>
    <scope>NUCLEOTIDE SEQUENCE [LARGE SCALE GENOMIC DNA]</scope>
    <source>
        <strain evidence="8">527</strain>
        <strain evidence="6">Z527</strain>
    </source>
</reference>
<dbReference type="NCBIfam" id="TIGR03560">
    <property type="entry name" value="F420_Rv1855c"/>
    <property type="match status" value="1"/>
</dbReference>
<organism evidence="6 8">
    <name type="scientific">Mumia zhuanghuii</name>
    <dbReference type="NCBI Taxonomy" id="2585211"/>
    <lineage>
        <taxon>Bacteria</taxon>
        <taxon>Bacillati</taxon>
        <taxon>Actinomycetota</taxon>
        <taxon>Actinomycetes</taxon>
        <taxon>Propionibacteriales</taxon>
        <taxon>Nocardioidaceae</taxon>
        <taxon>Mumia</taxon>
    </lineage>
</organism>
<evidence type="ECO:0000256" key="1">
    <source>
        <dbReference type="ARBA" id="ARBA00022630"/>
    </source>
</evidence>
<evidence type="ECO:0000313" key="7">
    <source>
        <dbReference type="EMBL" id="TNC50918.1"/>
    </source>
</evidence>
<dbReference type="EMBL" id="VDFR01000011">
    <property type="protein sequence ID" value="TNC50918.1"/>
    <property type="molecule type" value="Genomic_DNA"/>
</dbReference>
<dbReference type="OrthoDB" id="143323at2"/>
<proteinExistence type="predicted"/>
<dbReference type="RefSeq" id="WP_139105215.1">
    <property type="nucleotide sequence ID" value="NZ_VDFR01000011.1"/>
</dbReference>
<sequence>MELRIFTEPQQGATYDDLLAVAVAAEEHAFGAFFRSDHYLAMNADGLPGPTDAWTTLAALARDTSRIRLGTLMTSATFRLPGVLAIQVAQVDQMSGGRVELGLGAGWFAAEHEAYGIPFPPTGERFDRLEEQLEIVTGLWETPLGERFSYEGKHYTLADSPALPKPVQSPRPPILVGGQGPRRTPALAARFAQEFNLPFTPVGEHRAKYDRVRAACEEIGRDPDELTYSSALVVCCGRDDAEIARRAAVIGREVDELTENGLCGTPAQVADRIAEYAAAGSQRIYLQVLDLSDLDHVALVGEEVLPAVADV</sequence>
<evidence type="ECO:0000313" key="8">
    <source>
        <dbReference type="Proteomes" id="UP000306740"/>
    </source>
</evidence>
<dbReference type="PANTHER" id="PTHR42847:SF4">
    <property type="entry name" value="ALKANESULFONATE MONOOXYGENASE-RELATED"/>
    <property type="match status" value="1"/>
</dbReference>